<keyword evidence="5" id="KW-0572">Peptidoglycan-anchor</keyword>
<dbReference type="Pfam" id="PF17802">
    <property type="entry name" value="SpaA"/>
    <property type="match status" value="1"/>
</dbReference>
<dbReference type="GO" id="GO:0007155">
    <property type="term" value="P:cell adhesion"/>
    <property type="evidence" value="ECO:0007669"/>
    <property type="project" value="InterPro"/>
</dbReference>
<evidence type="ECO:0000256" key="2">
    <source>
        <dbReference type="ARBA" id="ARBA00022512"/>
    </source>
</evidence>
<dbReference type="InterPro" id="IPR011252">
    <property type="entry name" value="Fibrogen-bd_dom1"/>
</dbReference>
<keyword evidence="4 8" id="KW-0732">Signal</keyword>
<dbReference type="RefSeq" id="WP_183326982.1">
    <property type="nucleotide sequence ID" value="NZ_JACHHK010000001.1"/>
</dbReference>
<dbReference type="AlphaFoldDB" id="A0A7W8CXS2"/>
<evidence type="ECO:0000256" key="1">
    <source>
        <dbReference type="ARBA" id="ARBA00004191"/>
    </source>
</evidence>
<name>A0A7W8CXS2_9FIRM</name>
<keyword evidence="2" id="KW-0134">Cell wall</keyword>
<evidence type="ECO:0000256" key="3">
    <source>
        <dbReference type="ARBA" id="ARBA00022525"/>
    </source>
</evidence>
<feature type="transmembrane region" description="Helical" evidence="7">
    <location>
        <begin position="485"/>
        <end position="501"/>
    </location>
</feature>
<protein>
    <recommendedName>
        <fullName evidence="9">SpaA-like prealbumin fold domain-containing protein</fullName>
    </recommendedName>
</protein>
<feature type="compositionally biased region" description="Low complexity" evidence="6">
    <location>
        <begin position="457"/>
        <end position="466"/>
    </location>
</feature>
<evidence type="ECO:0000256" key="4">
    <source>
        <dbReference type="ARBA" id="ARBA00022729"/>
    </source>
</evidence>
<feature type="region of interest" description="Disordered" evidence="6">
    <location>
        <begin position="437"/>
        <end position="475"/>
    </location>
</feature>
<comment type="caution">
    <text evidence="10">The sequence shown here is derived from an EMBL/GenBank/DDBJ whole genome shotgun (WGS) entry which is preliminary data.</text>
</comment>
<dbReference type="Proteomes" id="UP000539953">
    <property type="component" value="Unassembled WGS sequence"/>
</dbReference>
<evidence type="ECO:0000256" key="8">
    <source>
        <dbReference type="SAM" id="SignalP"/>
    </source>
</evidence>
<sequence>MKKRFIFICGFLFTCFLLYGAKMETQAADNTSVTDVTVINSSDGSSEVNNANRVTATITFDEDAANTDIQGGDTITVSWPSTTENVSLTAYQATHDLQITDENNQQQTVGQVVITSTGATATFNELVEQFQHVNGSFSFELLASNTTDSDHEISVTAGDHSDSITVKSTTGTGVVPGFGGKDGDWIGGENNKIRWSIGVNDSYWTNLTDTITITDTLPEGTSNPTFVRCGLRDPQGNWSGYSSLETFTGAGHTWSYDESARTLTITMDASILSADNGYNAIIVFTTDTDENYVVQGNTIRNQVSMNYTTDSGSTESETHTKTVTIPTSSANINGLPKGTIQIHKVETGTDTPISDVTFRIYKVKSAADHTRVLGWYDGADYVDITTDSDGLATIAQLNDGVYELVEISAPDGVILSSESKYVTLGGNTGTEITVENDVQTREETPKQEKSDKPSKQKTITKTSTRVSTKKKTASIQTGTETNTEAFLLLLAGSAMLIFFLRKRRA</sequence>
<evidence type="ECO:0000259" key="9">
    <source>
        <dbReference type="Pfam" id="PF17802"/>
    </source>
</evidence>
<evidence type="ECO:0000313" key="10">
    <source>
        <dbReference type="EMBL" id="MBB5182374.1"/>
    </source>
</evidence>
<feature type="compositionally biased region" description="Basic and acidic residues" evidence="6">
    <location>
        <begin position="438"/>
        <end position="454"/>
    </location>
</feature>
<reference evidence="10 11" key="1">
    <citation type="submission" date="2020-08" db="EMBL/GenBank/DDBJ databases">
        <title>Genomic Encyclopedia of Type Strains, Phase IV (KMG-IV): sequencing the most valuable type-strain genomes for metagenomic binning, comparative biology and taxonomic classification.</title>
        <authorList>
            <person name="Goeker M."/>
        </authorList>
    </citation>
    <scope>NUCLEOTIDE SEQUENCE [LARGE SCALE GENOMIC DNA]</scope>
    <source>
        <strain evidence="10 11">DSM 25799</strain>
    </source>
</reference>
<keyword evidence="7" id="KW-1133">Transmembrane helix</keyword>
<feature type="signal peptide" evidence="8">
    <location>
        <begin position="1"/>
        <end position="27"/>
    </location>
</feature>
<feature type="domain" description="SpaA-like prealbumin fold" evidence="9">
    <location>
        <begin position="338"/>
        <end position="436"/>
    </location>
</feature>
<dbReference type="Gene3D" id="2.60.40.1280">
    <property type="match status" value="1"/>
</dbReference>
<feature type="chain" id="PRO_5031279171" description="SpaA-like prealbumin fold domain-containing protein" evidence="8">
    <location>
        <begin position="28"/>
        <end position="505"/>
    </location>
</feature>
<dbReference type="EMBL" id="JACHHK010000001">
    <property type="protein sequence ID" value="MBB5182374.1"/>
    <property type="molecule type" value="Genomic_DNA"/>
</dbReference>
<evidence type="ECO:0000313" key="11">
    <source>
        <dbReference type="Proteomes" id="UP000539953"/>
    </source>
</evidence>
<evidence type="ECO:0000256" key="5">
    <source>
        <dbReference type="ARBA" id="ARBA00023088"/>
    </source>
</evidence>
<dbReference type="Gene3D" id="2.60.40.10">
    <property type="entry name" value="Immunoglobulins"/>
    <property type="match status" value="1"/>
</dbReference>
<dbReference type="InterPro" id="IPR013783">
    <property type="entry name" value="Ig-like_fold"/>
</dbReference>
<dbReference type="InterPro" id="IPR041033">
    <property type="entry name" value="SpaA_PFL_dom_1"/>
</dbReference>
<dbReference type="SUPFAM" id="SSF49401">
    <property type="entry name" value="Bacterial adhesins"/>
    <property type="match status" value="1"/>
</dbReference>
<organism evidence="10 11">
    <name type="scientific">Catenisphaera adipataccumulans</name>
    <dbReference type="NCBI Taxonomy" id="700500"/>
    <lineage>
        <taxon>Bacteria</taxon>
        <taxon>Bacillati</taxon>
        <taxon>Bacillota</taxon>
        <taxon>Erysipelotrichia</taxon>
        <taxon>Erysipelotrichales</taxon>
        <taxon>Erysipelotrichaceae</taxon>
        <taxon>Catenisphaera</taxon>
    </lineage>
</organism>
<comment type="subcellular location">
    <subcellularLocation>
        <location evidence="1">Secreted</location>
        <location evidence="1">Cell wall</location>
    </subcellularLocation>
</comment>
<keyword evidence="7" id="KW-0812">Transmembrane</keyword>
<dbReference type="InterPro" id="IPR008966">
    <property type="entry name" value="Adhesion_dom_sf"/>
</dbReference>
<gene>
    <name evidence="10" type="ORF">HNQ47_000377</name>
</gene>
<evidence type="ECO:0000256" key="7">
    <source>
        <dbReference type="SAM" id="Phobius"/>
    </source>
</evidence>
<keyword evidence="11" id="KW-1185">Reference proteome</keyword>
<proteinExistence type="predicted"/>
<keyword evidence="7" id="KW-0472">Membrane</keyword>
<evidence type="ECO:0000256" key="6">
    <source>
        <dbReference type="SAM" id="MobiDB-lite"/>
    </source>
</evidence>
<keyword evidence="3" id="KW-0964">Secreted</keyword>
<accession>A0A7W8CXS2</accession>